<evidence type="ECO:0000313" key="8">
    <source>
        <dbReference type="EMBL" id="QDQ97214.1"/>
    </source>
</evidence>
<feature type="transmembrane region" description="Helical" evidence="6">
    <location>
        <begin position="76"/>
        <end position="98"/>
    </location>
</feature>
<evidence type="ECO:0000259" key="7">
    <source>
        <dbReference type="PROSITE" id="PS50850"/>
    </source>
</evidence>
<comment type="subcellular location">
    <subcellularLocation>
        <location evidence="1">Cell membrane</location>
        <topology evidence="1">Multi-pass membrane protein</topology>
    </subcellularLocation>
</comment>
<evidence type="ECO:0000256" key="4">
    <source>
        <dbReference type="ARBA" id="ARBA00022989"/>
    </source>
</evidence>
<dbReference type="EMBL" id="CP041765">
    <property type="protein sequence ID" value="QDQ97214.1"/>
    <property type="molecule type" value="Genomic_DNA"/>
</dbReference>
<accession>A0A516X2A8</accession>
<feature type="transmembrane region" description="Helical" evidence="6">
    <location>
        <begin position="133"/>
        <end position="155"/>
    </location>
</feature>
<feature type="domain" description="Major facilitator superfamily (MFS) profile" evidence="7">
    <location>
        <begin position="10"/>
        <end position="465"/>
    </location>
</feature>
<feature type="transmembrane region" description="Helical" evidence="6">
    <location>
        <begin position="161"/>
        <end position="182"/>
    </location>
</feature>
<feature type="transmembrane region" description="Helical" evidence="6">
    <location>
        <begin position="219"/>
        <end position="242"/>
    </location>
</feature>
<feature type="transmembrane region" description="Helical" evidence="6">
    <location>
        <begin position="339"/>
        <end position="366"/>
    </location>
</feature>
<reference evidence="8 9" key="1">
    <citation type="submission" date="2019-07" db="EMBL/GenBank/DDBJ databases">
        <title>Tomitella cavernea sp. nov., an actinomycete isolated from soil.</title>
        <authorList>
            <person name="Cheng J."/>
        </authorList>
    </citation>
    <scope>NUCLEOTIDE SEQUENCE [LARGE SCALE GENOMIC DNA]</scope>
    <source>
        <strain evidence="8 9">HY188</strain>
    </source>
</reference>
<evidence type="ECO:0000313" key="9">
    <source>
        <dbReference type="Proteomes" id="UP000317344"/>
    </source>
</evidence>
<evidence type="ECO:0000256" key="3">
    <source>
        <dbReference type="ARBA" id="ARBA00022692"/>
    </source>
</evidence>
<keyword evidence="4 6" id="KW-1133">Transmembrane helix</keyword>
<gene>
    <name evidence="8" type="ORF">FO059_07540</name>
</gene>
<keyword evidence="2" id="KW-0813">Transport</keyword>
<feature type="transmembrane region" description="Helical" evidence="6">
    <location>
        <begin position="294"/>
        <end position="318"/>
    </location>
</feature>
<dbReference type="InterPro" id="IPR036259">
    <property type="entry name" value="MFS_trans_sf"/>
</dbReference>
<dbReference type="Pfam" id="PF07690">
    <property type="entry name" value="MFS_1"/>
    <property type="match status" value="1"/>
</dbReference>
<sequence length="481" mass="48357">MHPQSRPAVVVTVLCTTGILASLVQTIIIPLVPRLPELLDAGPADASWAVTATLLVGAIMTPIAGRLGDMYGKRRVLALCLLSLIVGSVLCASTSSLVTVTIGRGLQGVSMGVIALGISIMRDELPEERVGGGIAMMSATIGIGGAIGMPAAAVVAERADWHVVFAATGLLAAAALVAVLRLVPESPVRSGGRFDAVGAAGLAAGLAAFLLAVTEGSVWGWSSARTLGAFGASAVVFALWSVHQLRVRGPLVDLRVSSRPQVLFTNLASVAVGFAMFGMALIPPQLLMAPEETGYGLGLTMTQTALLIAPSGIVMFFCSPLSARISNRFGPRVTLMSGTVVIAVGYLVVLATPFGAVQILIASIIVNGGIGIAYAAMPALIIAAVPVGETAAANGLNALMRSIGTSSSSAVISAVLATMTVTVAVADSPAGAQQLAAPTAGAFTIAAAVCLAAALASTALTACVPRTPRPRAARRSAAESA</sequence>
<feature type="transmembrane region" description="Helical" evidence="6">
    <location>
        <begin position="194"/>
        <end position="213"/>
    </location>
</feature>
<organism evidence="8 9">
    <name type="scientific">Tomitella fengzijianii</name>
    <dbReference type="NCBI Taxonomy" id="2597660"/>
    <lineage>
        <taxon>Bacteria</taxon>
        <taxon>Bacillati</taxon>
        <taxon>Actinomycetota</taxon>
        <taxon>Actinomycetes</taxon>
        <taxon>Mycobacteriales</taxon>
        <taxon>Tomitella</taxon>
    </lineage>
</organism>
<dbReference type="GO" id="GO:0022857">
    <property type="term" value="F:transmembrane transporter activity"/>
    <property type="evidence" value="ECO:0007669"/>
    <property type="project" value="InterPro"/>
</dbReference>
<name>A0A516X2A8_9ACTN</name>
<dbReference type="PROSITE" id="PS50850">
    <property type="entry name" value="MFS"/>
    <property type="match status" value="1"/>
</dbReference>
<dbReference type="OrthoDB" id="4484751at2"/>
<dbReference type="PANTHER" id="PTHR42718:SF9">
    <property type="entry name" value="MAJOR FACILITATOR SUPERFAMILY MULTIDRUG TRANSPORTER MFSC"/>
    <property type="match status" value="1"/>
</dbReference>
<dbReference type="Gene3D" id="1.20.1720.10">
    <property type="entry name" value="Multidrug resistance protein D"/>
    <property type="match status" value="1"/>
</dbReference>
<dbReference type="Proteomes" id="UP000317344">
    <property type="component" value="Chromosome"/>
</dbReference>
<evidence type="ECO:0000256" key="2">
    <source>
        <dbReference type="ARBA" id="ARBA00022448"/>
    </source>
</evidence>
<feature type="transmembrane region" description="Helical" evidence="6">
    <location>
        <begin position="263"/>
        <end position="282"/>
    </location>
</feature>
<proteinExistence type="predicted"/>
<dbReference type="SUPFAM" id="SSF103473">
    <property type="entry name" value="MFS general substrate transporter"/>
    <property type="match status" value="1"/>
</dbReference>
<keyword evidence="9" id="KW-1185">Reference proteome</keyword>
<dbReference type="GO" id="GO:0005886">
    <property type="term" value="C:plasma membrane"/>
    <property type="evidence" value="ECO:0007669"/>
    <property type="project" value="UniProtKB-SubCell"/>
</dbReference>
<reference evidence="8 9" key="2">
    <citation type="submission" date="2019-07" db="EMBL/GenBank/DDBJ databases">
        <authorList>
            <person name="Huang Y."/>
        </authorList>
    </citation>
    <scope>NUCLEOTIDE SEQUENCE [LARGE SCALE GENOMIC DNA]</scope>
    <source>
        <strain evidence="8 9">HY188</strain>
    </source>
</reference>
<keyword evidence="3 6" id="KW-0812">Transmembrane</keyword>
<keyword evidence="5 6" id="KW-0472">Membrane</keyword>
<dbReference type="InterPro" id="IPR011701">
    <property type="entry name" value="MFS"/>
</dbReference>
<feature type="transmembrane region" description="Helical" evidence="6">
    <location>
        <begin position="46"/>
        <end position="64"/>
    </location>
</feature>
<evidence type="ECO:0000256" key="1">
    <source>
        <dbReference type="ARBA" id="ARBA00004651"/>
    </source>
</evidence>
<feature type="transmembrane region" description="Helical" evidence="6">
    <location>
        <begin position="408"/>
        <end position="426"/>
    </location>
</feature>
<dbReference type="InterPro" id="IPR020846">
    <property type="entry name" value="MFS_dom"/>
</dbReference>
<dbReference type="AlphaFoldDB" id="A0A516X2A8"/>
<feature type="transmembrane region" description="Helical" evidence="6">
    <location>
        <begin position="104"/>
        <end position="121"/>
    </location>
</feature>
<protein>
    <submittedName>
        <fullName evidence="8">MFS transporter</fullName>
    </submittedName>
</protein>
<dbReference type="Gene3D" id="1.20.1250.20">
    <property type="entry name" value="MFS general substrate transporter like domains"/>
    <property type="match status" value="1"/>
</dbReference>
<evidence type="ECO:0000256" key="5">
    <source>
        <dbReference type="ARBA" id="ARBA00023136"/>
    </source>
</evidence>
<feature type="transmembrane region" description="Helical" evidence="6">
    <location>
        <begin position="438"/>
        <end position="464"/>
    </location>
</feature>
<dbReference type="PANTHER" id="PTHR42718">
    <property type="entry name" value="MAJOR FACILITATOR SUPERFAMILY MULTIDRUG TRANSPORTER MFSC"/>
    <property type="match status" value="1"/>
</dbReference>
<dbReference type="CDD" id="cd17504">
    <property type="entry name" value="MFS_MMR_MDR_like"/>
    <property type="match status" value="1"/>
</dbReference>
<evidence type="ECO:0000256" key="6">
    <source>
        <dbReference type="SAM" id="Phobius"/>
    </source>
</evidence>
<dbReference type="RefSeq" id="WP_143907686.1">
    <property type="nucleotide sequence ID" value="NZ_CP041765.1"/>
</dbReference>
<dbReference type="KEGG" id="toy:FO059_07540"/>